<dbReference type="AlphaFoldDB" id="A0AAV7LCC7"/>
<evidence type="ECO:0000313" key="2">
    <source>
        <dbReference type="EMBL" id="KAJ1085265.1"/>
    </source>
</evidence>
<protein>
    <recommendedName>
        <fullName evidence="4">Secreted protein</fullName>
    </recommendedName>
</protein>
<evidence type="ECO:0000256" key="1">
    <source>
        <dbReference type="SAM" id="MobiDB-lite"/>
    </source>
</evidence>
<reference evidence="2" key="1">
    <citation type="journal article" date="2022" name="bioRxiv">
        <title>Sequencing and chromosome-scale assembly of the giantPleurodeles waltlgenome.</title>
        <authorList>
            <person name="Brown T."/>
            <person name="Elewa A."/>
            <person name="Iarovenko S."/>
            <person name="Subramanian E."/>
            <person name="Araus A.J."/>
            <person name="Petzold A."/>
            <person name="Susuki M."/>
            <person name="Suzuki K.-i.T."/>
            <person name="Hayashi T."/>
            <person name="Toyoda A."/>
            <person name="Oliveira C."/>
            <person name="Osipova E."/>
            <person name="Leigh N.D."/>
            <person name="Simon A."/>
            <person name="Yun M.H."/>
        </authorList>
    </citation>
    <scope>NUCLEOTIDE SEQUENCE</scope>
    <source>
        <strain evidence="2">20211129_DDA</strain>
        <tissue evidence="2">Liver</tissue>
    </source>
</reference>
<name>A0AAV7LCC7_PLEWA</name>
<keyword evidence="3" id="KW-1185">Reference proteome</keyword>
<gene>
    <name evidence="2" type="ORF">NDU88_005398</name>
</gene>
<organism evidence="2 3">
    <name type="scientific">Pleurodeles waltl</name>
    <name type="common">Iberian ribbed newt</name>
    <dbReference type="NCBI Taxonomy" id="8319"/>
    <lineage>
        <taxon>Eukaryota</taxon>
        <taxon>Metazoa</taxon>
        <taxon>Chordata</taxon>
        <taxon>Craniata</taxon>
        <taxon>Vertebrata</taxon>
        <taxon>Euteleostomi</taxon>
        <taxon>Amphibia</taxon>
        <taxon>Batrachia</taxon>
        <taxon>Caudata</taxon>
        <taxon>Salamandroidea</taxon>
        <taxon>Salamandridae</taxon>
        <taxon>Pleurodelinae</taxon>
        <taxon>Pleurodeles</taxon>
    </lineage>
</organism>
<proteinExistence type="predicted"/>
<accession>A0AAV7LCC7</accession>
<dbReference type="Proteomes" id="UP001066276">
    <property type="component" value="Chromosome 12"/>
</dbReference>
<sequence length="81" mass="8665">MFYCSIHIALHAWARSAETVPRRTKAAVLEHVAVGATGDARDCEGPGNWTQSKHPTGWQGSAPLPPAIAYAMRSPLGLRLG</sequence>
<comment type="caution">
    <text evidence="2">The sequence shown here is derived from an EMBL/GenBank/DDBJ whole genome shotgun (WGS) entry which is preliminary data.</text>
</comment>
<dbReference type="EMBL" id="JANPWB010000016">
    <property type="protein sequence ID" value="KAJ1085265.1"/>
    <property type="molecule type" value="Genomic_DNA"/>
</dbReference>
<feature type="region of interest" description="Disordered" evidence="1">
    <location>
        <begin position="39"/>
        <end position="59"/>
    </location>
</feature>
<evidence type="ECO:0000313" key="3">
    <source>
        <dbReference type="Proteomes" id="UP001066276"/>
    </source>
</evidence>
<evidence type="ECO:0008006" key="4">
    <source>
        <dbReference type="Google" id="ProtNLM"/>
    </source>
</evidence>